<evidence type="ECO:0000313" key="10">
    <source>
        <dbReference type="EMBL" id="AKF24806.1"/>
    </source>
</evidence>
<dbReference type="InterPro" id="IPR036366">
    <property type="entry name" value="PGBDSf"/>
</dbReference>
<dbReference type="CDD" id="cd16913">
    <property type="entry name" value="YkuD_like"/>
    <property type="match status" value="1"/>
</dbReference>
<dbReference type="InterPro" id="IPR005490">
    <property type="entry name" value="LD_TPept_cat_dom"/>
</dbReference>
<dbReference type="Proteomes" id="UP000034444">
    <property type="component" value="Chromosome"/>
</dbReference>
<comment type="pathway">
    <text evidence="1 7">Cell wall biogenesis; peptidoglycan biosynthesis.</text>
</comment>
<protein>
    <recommendedName>
        <fullName evidence="9">L,D-TPase catalytic domain-containing protein</fullName>
    </recommendedName>
</protein>
<dbReference type="Gene3D" id="1.10.101.10">
    <property type="entry name" value="PGBD-like superfamily/PGBD"/>
    <property type="match status" value="1"/>
</dbReference>
<evidence type="ECO:0000256" key="3">
    <source>
        <dbReference type="ARBA" id="ARBA00022679"/>
    </source>
</evidence>
<evidence type="ECO:0000256" key="1">
    <source>
        <dbReference type="ARBA" id="ARBA00004752"/>
    </source>
</evidence>
<dbReference type="Gene3D" id="2.40.440.10">
    <property type="entry name" value="L,D-transpeptidase catalytic domain-like"/>
    <property type="match status" value="1"/>
</dbReference>
<feature type="signal peptide" evidence="8">
    <location>
        <begin position="1"/>
        <end position="19"/>
    </location>
</feature>
<evidence type="ECO:0000259" key="9">
    <source>
        <dbReference type="PROSITE" id="PS52029"/>
    </source>
</evidence>
<reference evidence="11" key="2">
    <citation type="journal article" date="2017" name="Stand. Genomic Sci.">
        <title>Complete genome sequence of the sulfur-oxidizing chemolithoautotrophic Sulfurovum lithotrophicum 42BKTT.</title>
        <authorList>
            <person name="Jeon W."/>
            <person name="Priscilla L."/>
            <person name="Park G."/>
            <person name="Lee H."/>
            <person name="Lee N."/>
            <person name="Lee D."/>
            <person name="Kwon H."/>
            <person name="Ahn I."/>
            <person name="Lee C."/>
            <person name="Lee H."/>
            <person name="Ahn J."/>
        </authorList>
    </citation>
    <scope>NUCLEOTIDE SEQUENCE [LARGE SCALE GENOMIC DNA]</scope>
    <source>
        <strain evidence="11">ATCC BAA-797 / 42BKT</strain>
    </source>
</reference>
<dbReference type="GO" id="GO:0071555">
    <property type="term" value="P:cell wall organization"/>
    <property type="evidence" value="ECO:0007669"/>
    <property type="project" value="UniProtKB-UniRule"/>
</dbReference>
<dbReference type="InterPro" id="IPR002477">
    <property type="entry name" value="Peptidoglycan-bd-like"/>
</dbReference>
<dbReference type="InterPro" id="IPR050979">
    <property type="entry name" value="LD-transpeptidase"/>
</dbReference>
<reference evidence="10 11" key="1">
    <citation type="submission" date="2015-04" db="EMBL/GenBank/DDBJ databases">
        <title>Complete genome sequence of Sulfurovum lithotrophicum ATCC BAA-797T.</title>
        <authorList>
            <person name="Ahn J."/>
            <person name="Park G."/>
            <person name="Jeon W."/>
            <person name="Jang Y."/>
            <person name="Jang M."/>
            <person name="Lee H."/>
            <person name="Lee H."/>
        </authorList>
    </citation>
    <scope>NUCLEOTIDE SEQUENCE [LARGE SCALE GENOMIC DNA]</scope>
    <source>
        <strain evidence="11">ATCC BAA-797 / 42BKT</strain>
    </source>
</reference>
<sequence>MILTRLLFTVLVLFSAAHAKHSFKHYNDICEKTDNQKCVNDPLQVKNLQIALNADKYLHLHLKTDGKWGKNTKEAVQKFQKHYHIFPAEGYVGAKTKRVLERVAKNVKLPPVRTAAANKMTNRSYTCYADFKKHVDLQKSYKVFKNNKLLSKANGKNTHIKIDVSEQRLKLYVNGKVALCAPCTTGAKRKFEPNTKTYRDKHTPLGTFRIKEKIAAKKSTIFGEMYRNGKKVYHGDRRKYRGPRAKYVGHTMHHWMRLTSGGVGLHASKYIKRHPGSNGCVRLPFKVASIVFSKVKKGTKVSVIN</sequence>
<gene>
    <name evidence="10" type="ORF">YH65_04960</name>
</gene>
<dbReference type="SUPFAM" id="SSF141523">
    <property type="entry name" value="L,D-transpeptidase catalytic domain-like"/>
    <property type="match status" value="1"/>
</dbReference>
<evidence type="ECO:0000256" key="8">
    <source>
        <dbReference type="SAM" id="SignalP"/>
    </source>
</evidence>
<dbReference type="KEGG" id="slh:YH65_04960"/>
<comment type="similarity">
    <text evidence="2">Belongs to the YkuD family.</text>
</comment>
<evidence type="ECO:0000313" key="11">
    <source>
        <dbReference type="Proteomes" id="UP000034444"/>
    </source>
</evidence>
<dbReference type="InterPro" id="IPR036365">
    <property type="entry name" value="PGBD-like_sf"/>
</dbReference>
<dbReference type="GO" id="GO:0016740">
    <property type="term" value="F:transferase activity"/>
    <property type="evidence" value="ECO:0007669"/>
    <property type="project" value="UniProtKB-KW"/>
</dbReference>
<dbReference type="GO" id="GO:0008360">
    <property type="term" value="P:regulation of cell shape"/>
    <property type="evidence" value="ECO:0007669"/>
    <property type="project" value="UniProtKB-UniRule"/>
</dbReference>
<dbReference type="Pfam" id="PF03734">
    <property type="entry name" value="YkuD"/>
    <property type="match status" value="1"/>
</dbReference>
<organism evidence="10 11">
    <name type="scientific">Sulfurovum lithotrophicum</name>
    <dbReference type="NCBI Taxonomy" id="206403"/>
    <lineage>
        <taxon>Bacteria</taxon>
        <taxon>Pseudomonadati</taxon>
        <taxon>Campylobacterota</taxon>
        <taxon>Epsilonproteobacteria</taxon>
        <taxon>Campylobacterales</taxon>
        <taxon>Sulfurovaceae</taxon>
        <taxon>Sulfurovum</taxon>
    </lineage>
</organism>
<dbReference type="PROSITE" id="PS52029">
    <property type="entry name" value="LD_TPASE"/>
    <property type="match status" value="1"/>
</dbReference>
<name>A0A7U4RQJ3_9BACT</name>
<feature type="domain" description="L,D-TPase catalytic" evidence="9">
    <location>
        <begin position="158"/>
        <end position="304"/>
    </location>
</feature>
<evidence type="ECO:0000256" key="5">
    <source>
        <dbReference type="ARBA" id="ARBA00022984"/>
    </source>
</evidence>
<dbReference type="EMBL" id="CP011308">
    <property type="protein sequence ID" value="AKF24806.1"/>
    <property type="molecule type" value="Genomic_DNA"/>
</dbReference>
<keyword evidence="11" id="KW-1185">Reference proteome</keyword>
<feature type="chain" id="PRO_5031528555" description="L,D-TPase catalytic domain-containing protein" evidence="8">
    <location>
        <begin position="20"/>
        <end position="305"/>
    </location>
</feature>
<dbReference type="InterPro" id="IPR038063">
    <property type="entry name" value="Transpep_catalytic_dom"/>
</dbReference>
<keyword evidence="4 7" id="KW-0133">Cell shape</keyword>
<dbReference type="GO" id="GO:0018104">
    <property type="term" value="P:peptidoglycan-protein cross-linking"/>
    <property type="evidence" value="ECO:0007669"/>
    <property type="project" value="TreeGrafter"/>
</dbReference>
<dbReference type="UniPathway" id="UPA00219"/>
<keyword evidence="5 7" id="KW-0573">Peptidoglycan synthesis</keyword>
<feature type="active site" description="Nucleophile" evidence="7">
    <location>
        <position position="280"/>
    </location>
</feature>
<accession>A0A7U4RQJ3</accession>
<evidence type="ECO:0000256" key="7">
    <source>
        <dbReference type="PROSITE-ProRule" id="PRU01373"/>
    </source>
</evidence>
<dbReference type="OrthoDB" id="9810670at2"/>
<evidence type="ECO:0000256" key="4">
    <source>
        <dbReference type="ARBA" id="ARBA00022960"/>
    </source>
</evidence>
<feature type="active site" description="Proton donor/acceptor" evidence="7">
    <location>
        <position position="266"/>
    </location>
</feature>
<dbReference type="SUPFAM" id="SSF47090">
    <property type="entry name" value="PGBD-like"/>
    <property type="match status" value="1"/>
</dbReference>
<dbReference type="RefSeq" id="WP_046550895.1">
    <property type="nucleotide sequence ID" value="NZ_CP011308.1"/>
</dbReference>
<keyword evidence="6 7" id="KW-0961">Cell wall biogenesis/degradation</keyword>
<proteinExistence type="inferred from homology"/>
<dbReference type="AlphaFoldDB" id="A0A7U4RQJ3"/>
<evidence type="ECO:0000256" key="6">
    <source>
        <dbReference type="ARBA" id="ARBA00023316"/>
    </source>
</evidence>
<keyword evidence="8" id="KW-0732">Signal</keyword>
<keyword evidence="3" id="KW-0808">Transferase</keyword>
<dbReference type="PANTHER" id="PTHR30582:SF2">
    <property type="entry name" value="L,D-TRANSPEPTIDASE YCIB-RELATED"/>
    <property type="match status" value="1"/>
</dbReference>
<dbReference type="Pfam" id="PF01471">
    <property type="entry name" value="PG_binding_1"/>
    <property type="match status" value="1"/>
</dbReference>
<dbReference type="GO" id="GO:0005576">
    <property type="term" value="C:extracellular region"/>
    <property type="evidence" value="ECO:0007669"/>
    <property type="project" value="TreeGrafter"/>
</dbReference>
<dbReference type="GO" id="GO:0071972">
    <property type="term" value="F:peptidoglycan L,D-transpeptidase activity"/>
    <property type="evidence" value="ECO:0007669"/>
    <property type="project" value="TreeGrafter"/>
</dbReference>
<dbReference type="PANTHER" id="PTHR30582">
    <property type="entry name" value="L,D-TRANSPEPTIDASE"/>
    <property type="match status" value="1"/>
</dbReference>
<evidence type="ECO:0000256" key="2">
    <source>
        <dbReference type="ARBA" id="ARBA00005992"/>
    </source>
</evidence>